<evidence type="ECO:0000313" key="9">
    <source>
        <dbReference type="EMBL" id="MEM0578162.1"/>
    </source>
</evidence>
<feature type="domain" description="Fibronectin type III-like" evidence="8">
    <location>
        <begin position="683"/>
        <end position="752"/>
    </location>
</feature>
<evidence type="ECO:0000259" key="8">
    <source>
        <dbReference type="SMART" id="SM01217"/>
    </source>
</evidence>
<comment type="similarity">
    <text evidence="2">Belongs to the glycosyl hydrolase 3 family.</text>
</comment>
<evidence type="ECO:0000256" key="2">
    <source>
        <dbReference type="ARBA" id="ARBA00005336"/>
    </source>
</evidence>
<feature type="chain" id="PRO_5045570112" description="beta-glucosidase" evidence="7">
    <location>
        <begin position="28"/>
        <end position="764"/>
    </location>
</feature>
<sequence>MILTTKKQLLIALVIAGLNLGSITAQTKSVTSAVSLDKKVTSLLKKMTLEEKVGQLNQYNGFWDVTGPSPKEGQAAKKYEDLKKGLVGSMLNVKGVKEVRTLQKIAVEQTRLGIPLLFGFDVIHGYKTISPIPLAESASWDLQAIQQSAAMAAEEAGAVGINWTFAPMVDISRDARWGRVMEGAGEDPYLGSLIAKARVVGFQGDFSSNKNILACAKHFAGYAFAEAGRDYNTVDIGESTLQNIVFPPFKAAVDAGVRTFMNSFNELDGIPATGNAYLQRKILKGDWGFQGFMVSDWGSIMEMQAHGYAKDLKHAAELAINAGSDMDMESSAYVEHLVQLVREGKVKESTIDEAVKRILRTKFVLGLFDNPYKYCNEEYEKATVGKAEFHQQVLEMAKKSIVLLKNKDEILPLNKSGQKIALIGALAADKTSPLGSWRIAADDNTAVSVLEGLQAYKDNQLTYAKGADVALGEPKFVFETKINTTDKSGFEEAIAAAKNADVVVMVLGEHGLQSGEGRSRTDIGLPGVQQELLEAVYAVNPKIVLVLTNGRPLALPWADEHISAIVEAWQLGTQSGNAIAQVLYGDYNPSGKLPMTFPRNVAQVPIYYNHKNTGRPSSNEPESVFWSHYIDEKNAPLYPFGYGLSYSKFDYSDLKLSSPSFTTNGKIEVSVTVTNSGKVAGKEVVQMYIRDLFASVTRPVLELKGFEMIELQPNESKKVVFAIDEKTIEFYTANSKWEAETGDFKVFVGGSSTQTLQADFQFAQ</sequence>
<dbReference type="SMART" id="SM01217">
    <property type="entry name" value="Fn3_like"/>
    <property type="match status" value="1"/>
</dbReference>
<dbReference type="PRINTS" id="PR00133">
    <property type="entry name" value="GLHYDRLASE3"/>
</dbReference>
<dbReference type="Gene3D" id="3.40.50.1700">
    <property type="entry name" value="Glycoside hydrolase family 3 C-terminal domain"/>
    <property type="match status" value="1"/>
</dbReference>
<comment type="caution">
    <text evidence="9">The sequence shown here is derived from an EMBL/GenBank/DDBJ whole genome shotgun (WGS) entry which is preliminary data.</text>
</comment>
<dbReference type="EMBL" id="JBCGDP010000020">
    <property type="protein sequence ID" value="MEM0578162.1"/>
    <property type="molecule type" value="Genomic_DNA"/>
</dbReference>
<name>A0ABU9NWF9_9FLAO</name>
<dbReference type="InterPro" id="IPR013783">
    <property type="entry name" value="Ig-like_fold"/>
</dbReference>
<comment type="catalytic activity">
    <reaction evidence="1">
        <text>Hydrolysis of terminal, non-reducing beta-D-glucosyl residues with release of beta-D-glucose.</text>
        <dbReference type="EC" id="3.2.1.21"/>
    </reaction>
</comment>
<dbReference type="Pfam" id="PF01915">
    <property type="entry name" value="Glyco_hydro_3_C"/>
    <property type="match status" value="1"/>
</dbReference>
<evidence type="ECO:0000256" key="6">
    <source>
        <dbReference type="ARBA" id="ARBA00023295"/>
    </source>
</evidence>
<keyword evidence="4 7" id="KW-0732">Signal</keyword>
<proteinExistence type="inferred from homology"/>
<dbReference type="Gene3D" id="3.20.20.300">
    <property type="entry name" value="Glycoside hydrolase, family 3, N-terminal domain"/>
    <property type="match status" value="1"/>
</dbReference>
<dbReference type="PANTHER" id="PTHR30620:SF16">
    <property type="entry name" value="LYSOSOMAL BETA GLUCOSIDASE"/>
    <property type="match status" value="1"/>
</dbReference>
<dbReference type="SUPFAM" id="SSF52279">
    <property type="entry name" value="Beta-D-glucan exohydrolase, C-terminal domain"/>
    <property type="match status" value="1"/>
</dbReference>
<dbReference type="Proteomes" id="UP001468798">
    <property type="component" value="Unassembled WGS sequence"/>
</dbReference>
<protein>
    <recommendedName>
        <fullName evidence="3">beta-glucosidase</fullName>
        <ecNumber evidence="3">3.2.1.21</ecNumber>
    </recommendedName>
</protein>
<dbReference type="Pfam" id="PF14310">
    <property type="entry name" value="Fn3-like"/>
    <property type="match status" value="1"/>
</dbReference>
<dbReference type="Gene3D" id="2.60.40.10">
    <property type="entry name" value="Immunoglobulins"/>
    <property type="match status" value="1"/>
</dbReference>
<dbReference type="RefSeq" id="WP_342693003.1">
    <property type="nucleotide sequence ID" value="NZ_JBCGDP010000020.1"/>
</dbReference>
<dbReference type="InterPro" id="IPR051915">
    <property type="entry name" value="Cellulose_Degrad_GH3"/>
</dbReference>
<evidence type="ECO:0000256" key="4">
    <source>
        <dbReference type="ARBA" id="ARBA00022729"/>
    </source>
</evidence>
<dbReference type="InterPro" id="IPR017853">
    <property type="entry name" value="GH"/>
</dbReference>
<accession>A0ABU9NWF9</accession>
<dbReference type="InterPro" id="IPR036881">
    <property type="entry name" value="Glyco_hydro_3_C_sf"/>
</dbReference>
<dbReference type="SUPFAM" id="SSF51445">
    <property type="entry name" value="(Trans)glycosidases"/>
    <property type="match status" value="1"/>
</dbReference>
<keyword evidence="10" id="KW-1185">Reference proteome</keyword>
<feature type="signal peptide" evidence="7">
    <location>
        <begin position="1"/>
        <end position="27"/>
    </location>
</feature>
<dbReference type="Pfam" id="PF00933">
    <property type="entry name" value="Glyco_hydro_3"/>
    <property type="match status" value="1"/>
</dbReference>
<gene>
    <name evidence="9" type="primary">bglX</name>
    <name evidence="9" type="ORF">WFZ86_16790</name>
</gene>
<organism evidence="9 10">
    <name type="scientific">Flavobacterium polysaccharolyticum</name>
    <dbReference type="NCBI Taxonomy" id="3133148"/>
    <lineage>
        <taxon>Bacteria</taxon>
        <taxon>Pseudomonadati</taxon>
        <taxon>Bacteroidota</taxon>
        <taxon>Flavobacteriia</taxon>
        <taxon>Flavobacteriales</taxon>
        <taxon>Flavobacteriaceae</taxon>
        <taxon>Flavobacterium</taxon>
    </lineage>
</organism>
<dbReference type="GO" id="GO:0008422">
    <property type="term" value="F:beta-glucosidase activity"/>
    <property type="evidence" value="ECO:0007669"/>
    <property type="project" value="UniProtKB-EC"/>
</dbReference>
<dbReference type="InterPro" id="IPR002772">
    <property type="entry name" value="Glyco_hydro_3_C"/>
</dbReference>
<dbReference type="NCBIfam" id="NF011678">
    <property type="entry name" value="PRK15098.1"/>
    <property type="match status" value="1"/>
</dbReference>
<dbReference type="InterPro" id="IPR001764">
    <property type="entry name" value="Glyco_hydro_3_N"/>
</dbReference>
<evidence type="ECO:0000256" key="5">
    <source>
        <dbReference type="ARBA" id="ARBA00022801"/>
    </source>
</evidence>
<dbReference type="InterPro" id="IPR026891">
    <property type="entry name" value="Fn3-like"/>
</dbReference>
<evidence type="ECO:0000256" key="3">
    <source>
        <dbReference type="ARBA" id="ARBA00012744"/>
    </source>
</evidence>
<dbReference type="EC" id="3.2.1.21" evidence="3"/>
<evidence type="ECO:0000313" key="10">
    <source>
        <dbReference type="Proteomes" id="UP001468798"/>
    </source>
</evidence>
<evidence type="ECO:0000256" key="7">
    <source>
        <dbReference type="SAM" id="SignalP"/>
    </source>
</evidence>
<keyword evidence="5 9" id="KW-0378">Hydrolase</keyword>
<keyword evidence="6 9" id="KW-0326">Glycosidase</keyword>
<dbReference type="PANTHER" id="PTHR30620">
    <property type="entry name" value="PERIPLASMIC BETA-GLUCOSIDASE-RELATED"/>
    <property type="match status" value="1"/>
</dbReference>
<reference evidence="9 10" key="1">
    <citation type="submission" date="2024-03" db="EMBL/GenBank/DDBJ databases">
        <title>Two novel species of the genus Flavobacterium exhibiting potentially degradation of complex polysaccharides.</title>
        <authorList>
            <person name="Lian X."/>
        </authorList>
    </citation>
    <scope>NUCLEOTIDE SEQUENCE [LARGE SCALE GENOMIC DNA]</scope>
    <source>
        <strain evidence="9 10">N6</strain>
    </source>
</reference>
<evidence type="ECO:0000256" key="1">
    <source>
        <dbReference type="ARBA" id="ARBA00000448"/>
    </source>
</evidence>
<dbReference type="InterPro" id="IPR036962">
    <property type="entry name" value="Glyco_hydro_3_N_sf"/>
</dbReference>